<feature type="compositionally biased region" description="Pro residues" evidence="1">
    <location>
        <begin position="279"/>
        <end position="298"/>
    </location>
</feature>
<reference evidence="3" key="1">
    <citation type="submission" date="2021-01" db="EMBL/GenBank/DDBJ databases">
        <authorList>
            <person name="Corre E."/>
            <person name="Pelletier E."/>
            <person name="Niang G."/>
            <person name="Scheremetjew M."/>
            <person name="Finn R."/>
            <person name="Kale V."/>
            <person name="Holt S."/>
            <person name="Cochrane G."/>
            <person name="Meng A."/>
            <person name="Brown T."/>
            <person name="Cohen L."/>
        </authorList>
    </citation>
    <scope>NUCLEOTIDE SEQUENCE</scope>
    <source>
        <strain evidence="3">CCCM811</strain>
    </source>
</reference>
<proteinExistence type="predicted"/>
<dbReference type="GO" id="GO:0006357">
    <property type="term" value="P:regulation of transcription by RNA polymerase II"/>
    <property type="evidence" value="ECO:0007669"/>
    <property type="project" value="InterPro"/>
</dbReference>
<organism evidence="3">
    <name type="scientific">Lotharella globosa</name>
    <dbReference type="NCBI Taxonomy" id="91324"/>
    <lineage>
        <taxon>Eukaryota</taxon>
        <taxon>Sar</taxon>
        <taxon>Rhizaria</taxon>
        <taxon>Cercozoa</taxon>
        <taxon>Chlorarachniophyceae</taxon>
        <taxon>Lotharella</taxon>
    </lineage>
</organism>
<dbReference type="InterPro" id="IPR036915">
    <property type="entry name" value="Cyclin-like_sf"/>
</dbReference>
<gene>
    <name evidence="3" type="ORF">LGLO00237_LOCUS26319</name>
</gene>
<dbReference type="Gene3D" id="1.10.472.10">
    <property type="entry name" value="Cyclin-like"/>
    <property type="match status" value="2"/>
</dbReference>
<dbReference type="InterPro" id="IPR006671">
    <property type="entry name" value="Cyclin_N"/>
</dbReference>
<dbReference type="PANTHER" id="PTHR10026">
    <property type="entry name" value="CYCLIN"/>
    <property type="match status" value="1"/>
</dbReference>
<evidence type="ECO:0000256" key="1">
    <source>
        <dbReference type="SAM" id="MobiDB-lite"/>
    </source>
</evidence>
<feature type="domain" description="Cyclin N-terminal" evidence="2">
    <location>
        <begin position="22"/>
        <end position="140"/>
    </location>
</feature>
<dbReference type="InterPro" id="IPR043198">
    <property type="entry name" value="Cyclin/Ssn8"/>
</dbReference>
<dbReference type="Pfam" id="PF00134">
    <property type="entry name" value="Cyclin_N"/>
    <property type="match status" value="1"/>
</dbReference>
<dbReference type="AlphaFoldDB" id="A0A7S3Z7Q1"/>
<evidence type="ECO:0000259" key="2">
    <source>
        <dbReference type="Pfam" id="PF00134"/>
    </source>
</evidence>
<feature type="region of interest" description="Disordered" evidence="1">
    <location>
        <begin position="416"/>
        <end position="466"/>
    </location>
</feature>
<name>A0A7S3Z7Q1_9EUKA</name>
<accession>A0A7S3Z7Q1</accession>
<evidence type="ECO:0000313" key="3">
    <source>
        <dbReference type="EMBL" id="CAE0674545.1"/>
    </source>
</evidence>
<feature type="region of interest" description="Disordered" evidence="1">
    <location>
        <begin position="270"/>
        <end position="351"/>
    </location>
</feature>
<sequence length="466" mass="51982">MELYGKVRFPCFPKNALKQTPSSASGMDAEEECKMRRKITDFIFSFGSRKLRYPKLTIATASVFFHRYYARYPYERMPSVEATALACLLLAGKAEGTIVKLRNFCTLYHQYKGAPAPMHDSRDAKTFEGDLARQEAKVLEANEFTFWVEHPYRYFFALLRETVLRWSGHARTKALGKQGYDLITDSFATNLCVHYSPQEIATAVLHMLIQHHRIDMPPLAMSPFIPWHMALCEELSEEDLESISSTIVSNSNSNIAKDISAAKKASIGNLEAPPSLTTPLPPAVPLPPAPPPPQPTPPVTNGKDGMDSKYEQDRHTSVHPPSGRPPSVRPPAPAFDAPSRNQVPAFPGAGYSHAYGNATQADAHNSVRQVYIPGRHQPGVRNGDRRFQESWPQGVRHPRRGRANMGIVAVGTKRTRTDGMNPYASRYVPTAPTLDRSIRQRSSSSKRTKKLGGTADRPRGKWNKFT</sequence>
<feature type="compositionally biased region" description="Pro residues" evidence="1">
    <location>
        <begin position="322"/>
        <end position="333"/>
    </location>
</feature>
<protein>
    <recommendedName>
        <fullName evidence="2">Cyclin N-terminal domain-containing protein</fullName>
    </recommendedName>
</protein>
<dbReference type="SUPFAM" id="SSF47954">
    <property type="entry name" value="Cyclin-like"/>
    <property type="match status" value="2"/>
</dbReference>
<feature type="compositionally biased region" description="Basic and acidic residues" evidence="1">
    <location>
        <begin position="304"/>
        <end position="316"/>
    </location>
</feature>
<dbReference type="GO" id="GO:0016538">
    <property type="term" value="F:cyclin-dependent protein serine/threonine kinase regulator activity"/>
    <property type="evidence" value="ECO:0007669"/>
    <property type="project" value="InterPro"/>
</dbReference>
<dbReference type="EMBL" id="HBIV01036912">
    <property type="protein sequence ID" value="CAE0674545.1"/>
    <property type="molecule type" value="Transcribed_RNA"/>
</dbReference>